<dbReference type="CDD" id="cd04301">
    <property type="entry name" value="NAT_SF"/>
    <property type="match status" value="1"/>
</dbReference>
<proteinExistence type="predicted"/>
<dbReference type="Gene3D" id="3.40.630.30">
    <property type="match status" value="1"/>
</dbReference>
<organism evidence="2 3">
    <name type="scientific">Pectobacterium betavasculorum</name>
    <dbReference type="NCBI Taxonomy" id="55207"/>
    <lineage>
        <taxon>Bacteria</taxon>
        <taxon>Pseudomonadati</taxon>
        <taxon>Pseudomonadota</taxon>
        <taxon>Gammaproteobacteria</taxon>
        <taxon>Enterobacterales</taxon>
        <taxon>Pectobacteriaceae</taxon>
        <taxon>Pectobacterium</taxon>
    </lineage>
</organism>
<reference evidence="2 3" key="1">
    <citation type="submission" date="2014-08" db="EMBL/GenBank/DDBJ databases">
        <title>Genome sequences of NCPPB Pectobacterium isolates.</title>
        <authorList>
            <person name="Glover R.H."/>
            <person name="Sapp M."/>
            <person name="Elphinstone J."/>
        </authorList>
    </citation>
    <scope>NUCLEOTIDE SEQUENCE [LARGE SCALE GENOMIC DNA]</scope>
    <source>
        <strain evidence="2 3">NCPPB 2795</strain>
    </source>
</reference>
<dbReference type="RefSeq" id="WP_039324872.1">
    <property type="nucleotide sequence ID" value="NZ_JAODTE010000005.1"/>
</dbReference>
<dbReference type="SUPFAM" id="SSF55729">
    <property type="entry name" value="Acyl-CoA N-acyltransferases (Nat)"/>
    <property type="match status" value="1"/>
</dbReference>
<sequence>MELIVAHDITNGDREELFAGLRSYNRQFISPASFGQLGIFHRNSAGVMTGGLIAMRKGLWLCIDYLWVGEESRGLKLGSALVREAEQEAMRLGCSHVLVDTFSFQALPFYEKQGYQLQMSLPDFPEEGMLRHYLIKKNIQTA</sequence>
<dbReference type="Pfam" id="PF00583">
    <property type="entry name" value="Acetyltransf_1"/>
    <property type="match status" value="1"/>
</dbReference>
<feature type="domain" description="N-acetyltransferase" evidence="1">
    <location>
        <begin position="1"/>
        <end position="140"/>
    </location>
</feature>
<evidence type="ECO:0000313" key="3">
    <source>
        <dbReference type="Proteomes" id="UP000032874"/>
    </source>
</evidence>
<accession>A0A093S1U4</accession>
<gene>
    <name evidence="2" type="ORF">KP22_14505</name>
</gene>
<name>A0A093S1U4_9GAMM</name>
<dbReference type="PROSITE" id="PS51186">
    <property type="entry name" value="GNAT"/>
    <property type="match status" value="1"/>
</dbReference>
<evidence type="ECO:0000259" key="1">
    <source>
        <dbReference type="PROSITE" id="PS51186"/>
    </source>
</evidence>
<dbReference type="eggNOG" id="COG0456">
    <property type="taxonomic scope" value="Bacteria"/>
</dbReference>
<dbReference type="EMBL" id="JQHM01000006">
    <property type="protein sequence ID" value="KFX04056.1"/>
    <property type="molecule type" value="Genomic_DNA"/>
</dbReference>
<dbReference type="GO" id="GO:0016747">
    <property type="term" value="F:acyltransferase activity, transferring groups other than amino-acyl groups"/>
    <property type="evidence" value="ECO:0007669"/>
    <property type="project" value="InterPro"/>
</dbReference>
<keyword evidence="2" id="KW-0808">Transferase</keyword>
<evidence type="ECO:0000313" key="2">
    <source>
        <dbReference type="EMBL" id="KFX04056.1"/>
    </source>
</evidence>
<dbReference type="InterPro" id="IPR000182">
    <property type="entry name" value="GNAT_dom"/>
</dbReference>
<dbReference type="Proteomes" id="UP000032874">
    <property type="component" value="Unassembled WGS sequence"/>
</dbReference>
<dbReference type="InterPro" id="IPR016181">
    <property type="entry name" value="Acyl_CoA_acyltransferase"/>
</dbReference>
<protein>
    <submittedName>
        <fullName evidence="2">Blasticidin S-acetyltransferase</fullName>
    </submittedName>
</protein>
<dbReference type="AlphaFoldDB" id="A0A093S1U4"/>
<dbReference type="STRING" id="55207.KP22_14505"/>
<comment type="caution">
    <text evidence="2">The sequence shown here is derived from an EMBL/GenBank/DDBJ whole genome shotgun (WGS) entry which is preliminary data.</text>
</comment>